<dbReference type="AlphaFoldDB" id="A0A1W1ZT46"/>
<dbReference type="RefSeq" id="WP_084067110.1">
    <property type="nucleotide sequence ID" value="NZ_FWXY01000003.1"/>
</dbReference>
<evidence type="ECO:0000256" key="1">
    <source>
        <dbReference type="SAM" id="MobiDB-lite"/>
    </source>
</evidence>
<feature type="region of interest" description="Disordered" evidence="1">
    <location>
        <begin position="1"/>
        <end position="23"/>
    </location>
</feature>
<dbReference type="OrthoDB" id="9898568at2"/>
<keyword evidence="3" id="KW-1185">Reference proteome</keyword>
<reference evidence="2 3" key="1">
    <citation type="submission" date="2017-04" db="EMBL/GenBank/DDBJ databases">
        <authorList>
            <person name="Afonso C.L."/>
            <person name="Miller P.J."/>
            <person name="Scott M.A."/>
            <person name="Spackman E."/>
            <person name="Goraichik I."/>
            <person name="Dimitrov K.M."/>
            <person name="Suarez D.L."/>
            <person name="Swayne D.E."/>
        </authorList>
    </citation>
    <scope>NUCLEOTIDE SEQUENCE [LARGE SCALE GENOMIC DNA]</scope>
    <source>
        <strain evidence="2 3">DSM 3385</strain>
    </source>
</reference>
<protein>
    <submittedName>
        <fullName evidence="2">Uncharacterized protein</fullName>
    </submittedName>
</protein>
<proteinExistence type="predicted"/>
<accession>A0A1W1ZT46</accession>
<gene>
    <name evidence="2" type="ORF">SAMN02746065_103143</name>
</gene>
<sequence length="69" mass="8257">MPTLEERKAETKKELESRLKDRGHELGITPEFSEYIEMMETYLLTLERRVMRLEKEHDLHGKDVLQADL</sequence>
<organism evidence="2 3">
    <name type="scientific">Desulfocicer vacuolatum DSM 3385</name>
    <dbReference type="NCBI Taxonomy" id="1121400"/>
    <lineage>
        <taxon>Bacteria</taxon>
        <taxon>Pseudomonadati</taxon>
        <taxon>Thermodesulfobacteriota</taxon>
        <taxon>Desulfobacteria</taxon>
        <taxon>Desulfobacterales</taxon>
        <taxon>Desulfobacteraceae</taxon>
        <taxon>Desulfocicer</taxon>
    </lineage>
</organism>
<evidence type="ECO:0000313" key="3">
    <source>
        <dbReference type="Proteomes" id="UP000192418"/>
    </source>
</evidence>
<name>A0A1W1ZT46_9BACT</name>
<dbReference type="EMBL" id="FWXY01000003">
    <property type="protein sequence ID" value="SMC51231.1"/>
    <property type="molecule type" value="Genomic_DNA"/>
</dbReference>
<dbReference type="Proteomes" id="UP000192418">
    <property type="component" value="Unassembled WGS sequence"/>
</dbReference>
<evidence type="ECO:0000313" key="2">
    <source>
        <dbReference type="EMBL" id="SMC51231.1"/>
    </source>
</evidence>